<protein>
    <submittedName>
        <fullName evidence="6">3',5'-cyclic-nucleotide phosphodiesterase</fullName>
    </submittedName>
</protein>
<dbReference type="Pfam" id="PF00149">
    <property type="entry name" value="Metallophos"/>
    <property type="match status" value="1"/>
</dbReference>
<dbReference type="AlphaFoldDB" id="A0A1A7RBS7"/>
<name>A0A1A7RBS7_9GAMM</name>
<organism evidence="6 7">
    <name type="scientific">Acinetobacter gandensis</name>
    <dbReference type="NCBI Taxonomy" id="1443941"/>
    <lineage>
        <taxon>Bacteria</taxon>
        <taxon>Pseudomonadati</taxon>
        <taxon>Pseudomonadota</taxon>
        <taxon>Gammaproteobacteria</taxon>
        <taxon>Moraxellales</taxon>
        <taxon>Moraxellaceae</taxon>
        <taxon>Acinetobacter</taxon>
    </lineage>
</organism>
<keyword evidence="1" id="KW-0479">Metal-binding</keyword>
<dbReference type="GO" id="GO:0016787">
    <property type="term" value="F:hydrolase activity"/>
    <property type="evidence" value="ECO:0007669"/>
    <property type="project" value="UniProtKB-KW"/>
</dbReference>
<gene>
    <name evidence="6" type="ORF">A9J31_12530</name>
</gene>
<evidence type="ECO:0000256" key="2">
    <source>
        <dbReference type="ARBA" id="ARBA00022801"/>
    </source>
</evidence>
<dbReference type="PANTHER" id="PTHR42988:SF2">
    <property type="entry name" value="CYCLIC NUCLEOTIDE PHOSPHODIESTERASE CBUA0032-RELATED"/>
    <property type="match status" value="1"/>
</dbReference>
<evidence type="ECO:0000256" key="1">
    <source>
        <dbReference type="ARBA" id="ARBA00022723"/>
    </source>
</evidence>
<evidence type="ECO:0000256" key="3">
    <source>
        <dbReference type="ARBA" id="ARBA00023004"/>
    </source>
</evidence>
<dbReference type="Proteomes" id="UP000185753">
    <property type="component" value="Unassembled WGS sequence"/>
</dbReference>
<dbReference type="CDD" id="cd07400">
    <property type="entry name" value="MPP_1"/>
    <property type="match status" value="1"/>
</dbReference>
<dbReference type="RefSeq" id="WP_067762417.1">
    <property type="nucleotide sequence ID" value="NZ_LZDS01000004.1"/>
</dbReference>
<dbReference type="STRING" id="1443941.A9J31_12530"/>
<evidence type="ECO:0000313" key="6">
    <source>
        <dbReference type="EMBL" id="OBX29705.1"/>
    </source>
</evidence>
<dbReference type="InterPro" id="IPR050884">
    <property type="entry name" value="CNP_phosphodiesterase-III"/>
</dbReference>
<feature type="domain" description="Calcineurin-like phosphoesterase" evidence="5">
    <location>
        <begin position="2"/>
        <end position="190"/>
    </location>
</feature>
<sequence length="253" mass="29489">MILHLSDLHFGTEKPECMWAIQQFCQQHQIEAVVASGDLTQRARYAQFFACKQFLESLKRPYIVVPGNHDIPLYHLWNRVFSPFTRYKLFFDNLENVLETEHFYLVGVNSIRRRYHTRGHISLEQIQRVDEQLKAAPKNKLKLVIAHQPFYTPPNDPHGVKDCPVQGRLALEQWSKHGLNGLLHGHLHVPAAYDLNQIYQLGAAHPVWDIHAGTATSYRLHDNLPNSFNVIDHHMDVRHYFFNAVSQQFEQKP</sequence>
<keyword evidence="3" id="KW-0408">Iron</keyword>
<dbReference type="InterPro" id="IPR029052">
    <property type="entry name" value="Metallo-depent_PP-like"/>
</dbReference>
<evidence type="ECO:0000313" key="7">
    <source>
        <dbReference type="Proteomes" id="UP000185753"/>
    </source>
</evidence>
<comment type="similarity">
    <text evidence="4">Belongs to the cyclic nucleotide phosphodiesterase class-III family.</text>
</comment>
<proteinExistence type="inferred from homology"/>
<keyword evidence="7" id="KW-1185">Reference proteome</keyword>
<dbReference type="InterPro" id="IPR004843">
    <property type="entry name" value="Calcineurin-like_PHP"/>
</dbReference>
<dbReference type="SUPFAM" id="SSF56300">
    <property type="entry name" value="Metallo-dependent phosphatases"/>
    <property type="match status" value="1"/>
</dbReference>
<comment type="caution">
    <text evidence="6">The sequence shown here is derived from an EMBL/GenBank/DDBJ whole genome shotgun (WGS) entry which is preliminary data.</text>
</comment>
<dbReference type="PANTHER" id="PTHR42988">
    <property type="entry name" value="PHOSPHOHYDROLASE"/>
    <property type="match status" value="1"/>
</dbReference>
<evidence type="ECO:0000259" key="5">
    <source>
        <dbReference type="Pfam" id="PF00149"/>
    </source>
</evidence>
<evidence type="ECO:0000256" key="4">
    <source>
        <dbReference type="ARBA" id="ARBA00025742"/>
    </source>
</evidence>
<dbReference type="Gene3D" id="3.60.21.10">
    <property type="match status" value="1"/>
</dbReference>
<dbReference type="GO" id="GO:0046872">
    <property type="term" value="F:metal ion binding"/>
    <property type="evidence" value="ECO:0007669"/>
    <property type="project" value="UniProtKB-KW"/>
</dbReference>
<keyword evidence="2" id="KW-0378">Hydrolase</keyword>
<dbReference type="OrthoDB" id="9811542at2"/>
<dbReference type="EMBL" id="LZDS01000004">
    <property type="protein sequence ID" value="OBX29705.1"/>
    <property type="molecule type" value="Genomic_DNA"/>
</dbReference>
<reference evidence="7" key="1">
    <citation type="submission" date="2016-06" db="EMBL/GenBank/DDBJ databases">
        <authorList>
            <person name="Radolfova-Krizova L."/>
            <person name="Nemec A."/>
        </authorList>
    </citation>
    <scope>NUCLEOTIDE SEQUENCE [LARGE SCALE GENOMIC DNA]</scope>
    <source>
        <strain evidence="7">ANC 4275</strain>
    </source>
</reference>
<accession>A0A1A7RBS7</accession>